<keyword evidence="10" id="KW-1185">Reference proteome</keyword>
<keyword evidence="9" id="KW-0131">Cell cycle</keyword>
<sequence>MVAGGAKWVPKGGRRCLIVFLGTYTPKLDEKGRLILPAKFREALAEGLVVTRTQERALAVYPRATFEAKMTSLISAPSTVKQVRDYQRMLMAGASDEVPDKQGRVTIPPNLRTYAGLDRDVVVIGAGDRAEIWDAQAWQQYSEASEEGFSEMDNEFTALSGL</sequence>
<comment type="similarity">
    <text evidence="7">Belongs to the MraZ family.</text>
</comment>
<dbReference type="PANTHER" id="PTHR34701:SF1">
    <property type="entry name" value="TRANSCRIPTIONAL REGULATOR MRAZ"/>
    <property type="match status" value="1"/>
</dbReference>
<comment type="subunit">
    <text evidence="7">Forms oligomers.</text>
</comment>
<feature type="domain" description="SpoVT-AbrB" evidence="8">
    <location>
        <begin position="94"/>
        <end position="137"/>
    </location>
</feature>
<dbReference type="Gene3D" id="3.40.1550.20">
    <property type="entry name" value="Transcriptional regulator MraZ domain"/>
    <property type="match status" value="1"/>
</dbReference>
<evidence type="ECO:0000256" key="2">
    <source>
        <dbReference type="ARBA" id="ARBA00022490"/>
    </source>
</evidence>
<dbReference type="GO" id="GO:0009295">
    <property type="term" value="C:nucleoid"/>
    <property type="evidence" value="ECO:0007669"/>
    <property type="project" value="UniProtKB-SubCell"/>
</dbReference>
<proteinExistence type="inferred from homology"/>
<dbReference type="InterPro" id="IPR007159">
    <property type="entry name" value="SpoVT-AbrB_dom"/>
</dbReference>
<name>A0A1Q2CUM5_9ACTN</name>
<dbReference type="AlphaFoldDB" id="A0A1Q2CUM5"/>
<dbReference type="InterPro" id="IPR035642">
    <property type="entry name" value="MraZ_N"/>
</dbReference>
<dbReference type="GO" id="GO:0000976">
    <property type="term" value="F:transcription cis-regulatory region binding"/>
    <property type="evidence" value="ECO:0007669"/>
    <property type="project" value="TreeGrafter"/>
</dbReference>
<dbReference type="SUPFAM" id="SSF89447">
    <property type="entry name" value="AbrB/MazE/MraZ-like"/>
    <property type="match status" value="1"/>
</dbReference>
<evidence type="ECO:0000313" key="9">
    <source>
        <dbReference type="EMBL" id="AQP49805.1"/>
    </source>
</evidence>
<keyword evidence="2 7" id="KW-0963">Cytoplasm</keyword>
<dbReference type="PANTHER" id="PTHR34701">
    <property type="entry name" value="TRANSCRIPTIONAL REGULATOR MRAZ"/>
    <property type="match status" value="1"/>
</dbReference>
<evidence type="ECO:0000256" key="5">
    <source>
        <dbReference type="ARBA" id="ARBA00023125"/>
    </source>
</evidence>
<dbReference type="KEGG" id="tfa:BW733_02150"/>
<dbReference type="InterPro" id="IPR035644">
    <property type="entry name" value="MraZ_C"/>
</dbReference>
<dbReference type="InterPro" id="IPR038619">
    <property type="entry name" value="MraZ_sf"/>
</dbReference>
<evidence type="ECO:0000256" key="3">
    <source>
        <dbReference type="ARBA" id="ARBA00022737"/>
    </source>
</evidence>
<dbReference type="GO" id="GO:0051301">
    <property type="term" value="P:cell division"/>
    <property type="evidence" value="ECO:0007669"/>
    <property type="project" value="UniProtKB-KW"/>
</dbReference>
<dbReference type="InterPro" id="IPR037914">
    <property type="entry name" value="SpoVT-AbrB_sf"/>
</dbReference>
<dbReference type="GO" id="GO:2000143">
    <property type="term" value="P:negative regulation of DNA-templated transcription initiation"/>
    <property type="evidence" value="ECO:0007669"/>
    <property type="project" value="TreeGrafter"/>
</dbReference>
<keyword evidence="5 7" id="KW-0238">DNA-binding</keyword>
<dbReference type="NCBIfam" id="TIGR00242">
    <property type="entry name" value="division/cell wall cluster transcriptional repressor MraZ"/>
    <property type="match status" value="1"/>
</dbReference>
<keyword evidence="6 7" id="KW-0804">Transcription</keyword>
<dbReference type="STRING" id="399497.BW733_02150"/>
<dbReference type="Pfam" id="PF02381">
    <property type="entry name" value="MraZ"/>
    <property type="match status" value="2"/>
</dbReference>
<dbReference type="CDD" id="cd16321">
    <property type="entry name" value="MraZ_C"/>
    <property type="match status" value="1"/>
</dbReference>
<dbReference type="Proteomes" id="UP000188235">
    <property type="component" value="Chromosome"/>
</dbReference>
<evidence type="ECO:0000256" key="4">
    <source>
        <dbReference type="ARBA" id="ARBA00023015"/>
    </source>
</evidence>
<dbReference type="CDD" id="cd16320">
    <property type="entry name" value="MraZ_N"/>
    <property type="match status" value="1"/>
</dbReference>
<dbReference type="EMBL" id="CP019607">
    <property type="protein sequence ID" value="AQP49805.1"/>
    <property type="molecule type" value="Genomic_DNA"/>
</dbReference>
<evidence type="ECO:0000256" key="7">
    <source>
        <dbReference type="HAMAP-Rule" id="MF_01008"/>
    </source>
</evidence>
<evidence type="ECO:0000259" key="8">
    <source>
        <dbReference type="PROSITE" id="PS51740"/>
    </source>
</evidence>
<evidence type="ECO:0000256" key="6">
    <source>
        <dbReference type="ARBA" id="ARBA00023163"/>
    </source>
</evidence>
<dbReference type="InterPro" id="IPR020603">
    <property type="entry name" value="MraZ_dom"/>
</dbReference>
<comment type="subcellular location">
    <subcellularLocation>
        <location evidence="7">Cytoplasm</location>
        <location evidence="7">Nucleoid</location>
    </subcellularLocation>
</comment>
<dbReference type="HAMAP" id="MF_01008">
    <property type="entry name" value="MraZ"/>
    <property type="match status" value="1"/>
</dbReference>
<keyword evidence="3" id="KW-0677">Repeat</keyword>
<evidence type="ECO:0000313" key="10">
    <source>
        <dbReference type="Proteomes" id="UP000188235"/>
    </source>
</evidence>
<protein>
    <recommendedName>
        <fullName evidence="1 7">Transcriptional regulator MraZ</fullName>
    </recommendedName>
</protein>
<keyword evidence="4 7" id="KW-0805">Transcription regulation</keyword>
<dbReference type="PROSITE" id="PS51740">
    <property type="entry name" value="SPOVT_ABRB"/>
    <property type="match status" value="2"/>
</dbReference>
<dbReference type="GO" id="GO:0005737">
    <property type="term" value="C:cytoplasm"/>
    <property type="evidence" value="ECO:0007669"/>
    <property type="project" value="UniProtKB-UniRule"/>
</dbReference>
<keyword evidence="9" id="KW-0132">Cell division</keyword>
<evidence type="ECO:0000256" key="1">
    <source>
        <dbReference type="ARBA" id="ARBA00013860"/>
    </source>
</evidence>
<gene>
    <name evidence="7" type="primary">mraZ</name>
    <name evidence="9" type="ORF">BW733_02150</name>
</gene>
<dbReference type="InterPro" id="IPR003444">
    <property type="entry name" value="MraZ"/>
</dbReference>
<feature type="domain" description="SpoVT-AbrB" evidence="8">
    <location>
        <begin position="23"/>
        <end position="65"/>
    </location>
</feature>
<accession>A0A1Q2CUM5</accession>
<organism evidence="9 10">
    <name type="scientific">Tessaracoccus flavescens</name>
    <dbReference type="NCBI Taxonomy" id="399497"/>
    <lineage>
        <taxon>Bacteria</taxon>
        <taxon>Bacillati</taxon>
        <taxon>Actinomycetota</taxon>
        <taxon>Actinomycetes</taxon>
        <taxon>Propionibacteriales</taxon>
        <taxon>Propionibacteriaceae</taxon>
        <taxon>Tessaracoccus</taxon>
    </lineage>
</organism>
<dbReference type="GO" id="GO:0003700">
    <property type="term" value="F:DNA-binding transcription factor activity"/>
    <property type="evidence" value="ECO:0007669"/>
    <property type="project" value="UniProtKB-UniRule"/>
</dbReference>
<reference evidence="9 10" key="1">
    <citation type="journal article" date="2008" name="Int. J. Syst. Evol. Microbiol.">
        <title>Tessaracoccus flavescens sp. nov., isolated from marine sediment.</title>
        <authorList>
            <person name="Lee D.W."/>
            <person name="Lee S.D."/>
        </authorList>
    </citation>
    <scope>NUCLEOTIDE SEQUENCE [LARGE SCALE GENOMIC DNA]</scope>
    <source>
        <strain evidence="9 10">SST-39T</strain>
    </source>
</reference>